<dbReference type="InterPro" id="IPR050870">
    <property type="entry name" value="FAST_kinase"/>
</dbReference>
<organism evidence="4 5">
    <name type="scientific">Cryptosporidium canis</name>
    <dbReference type="NCBI Taxonomy" id="195482"/>
    <lineage>
        <taxon>Eukaryota</taxon>
        <taxon>Sar</taxon>
        <taxon>Alveolata</taxon>
        <taxon>Apicomplexa</taxon>
        <taxon>Conoidasida</taxon>
        <taxon>Coccidia</taxon>
        <taxon>Eucoccidiorida</taxon>
        <taxon>Eimeriorina</taxon>
        <taxon>Cryptosporidiidae</taxon>
        <taxon>Cryptosporidium</taxon>
    </lineage>
</organism>
<proteinExistence type="predicted"/>
<feature type="domain" description="RNA-editing substrate-binding complex 6 protein" evidence="3">
    <location>
        <begin position="97"/>
        <end position="305"/>
    </location>
</feature>
<gene>
    <name evidence="4" type="ORF">OJ252_1208</name>
</gene>
<accession>A0ABQ8P972</accession>
<dbReference type="Proteomes" id="UP001071777">
    <property type="component" value="Unassembled WGS sequence"/>
</dbReference>
<evidence type="ECO:0000313" key="5">
    <source>
        <dbReference type="Proteomes" id="UP001071777"/>
    </source>
</evidence>
<dbReference type="PANTHER" id="PTHR21228:SF40">
    <property type="entry name" value="LD45607P"/>
    <property type="match status" value="1"/>
</dbReference>
<evidence type="ECO:0000256" key="2">
    <source>
        <dbReference type="SAM" id="Phobius"/>
    </source>
</evidence>
<protein>
    <submittedName>
        <fullName evidence="4">Transmembrane domain-containing or GPI anchor-containing protein</fullName>
    </submittedName>
</protein>
<evidence type="ECO:0000256" key="1">
    <source>
        <dbReference type="SAM" id="MobiDB-lite"/>
    </source>
</evidence>
<keyword evidence="2" id="KW-1133">Transmembrane helix</keyword>
<keyword evidence="5" id="KW-1185">Reference proteome</keyword>
<keyword evidence="2" id="KW-0472">Membrane</keyword>
<feature type="transmembrane region" description="Helical" evidence="2">
    <location>
        <begin position="564"/>
        <end position="583"/>
    </location>
</feature>
<sequence>MQPGSVKYAVGGQANIGTGSELQSNFGADDFPYGLNDKYSNPYLYDQLAEIHRNGMLHSRDENIVFNLKINKLIATYESVEELLMLVQRHAYYFNEMNIAAIVHKIASLCKCHISKGKIRRDERFKLLLDIVIFRSSFPCRFSPKELSNLAWSLVKLGFNNHILFEIIGNESIVQMERFASINLSIILWSFAKAGRFNKNLFVYAIPKILSELDNLEPQQISNIAWSYSKVGLISPHLFENLKRQSIKTIENFLPIHISMLCYAFSWADIVPTGLFEIISELDIKSFTPKALVHIFWSFSLAEFKFPISWIFWIQNTERISSLTLHELSLLITSFSLNFIKGFVLIKYLKLSDCGFIGSNNVQKVSISRALAIRDKDPEGSRIEWGDSYSFLDFIQFNPGRDMNDYDAFIWNALDRLSLKLYETFNKLKEISDVIWLLTYIGKDTSIFMKKRPKSILNGQEKVSTCQNSAIASNEHGSVTEDMYTTSNLSENISPFSTCCNSVSSADKSGHKIISVSALKNLDCAPSYSNQELHTSESRTLTGSAPIHTNTEPNNSSAQRTNSIPSIVAFIVYNILLVIVALFY</sequence>
<name>A0ABQ8P972_9CRYT</name>
<reference evidence="4" key="1">
    <citation type="submission" date="2022-10" db="EMBL/GenBank/DDBJ databases">
        <title>Adaptive evolution leads to modifications in subtelomeric GC content in a zoonotic Cryptosporidium species.</title>
        <authorList>
            <person name="Li J."/>
            <person name="Feng Y."/>
            <person name="Xiao L."/>
        </authorList>
    </citation>
    <scope>NUCLEOTIDE SEQUENCE</scope>
    <source>
        <strain evidence="4">25894</strain>
    </source>
</reference>
<evidence type="ECO:0000313" key="4">
    <source>
        <dbReference type="EMBL" id="KAJ1612556.1"/>
    </source>
</evidence>
<dbReference type="EMBL" id="JAPCXB010000045">
    <property type="protein sequence ID" value="KAJ1612556.1"/>
    <property type="molecule type" value="Genomic_DNA"/>
</dbReference>
<dbReference type="PANTHER" id="PTHR21228">
    <property type="entry name" value="FAST LEU-RICH DOMAIN-CONTAINING"/>
    <property type="match status" value="1"/>
</dbReference>
<comment type="caution">
    <text evidence="4">The sequence shown here is derived from an EMBL/GenBank/DDBJ whole genome shotgun (WGS) entry which is preliminary data.</text>
</comment>
<dbReference type="InterPro" id="IPR058917">
    <property type="entry name" value="RESC6_dom"/>
</dbReference>
<evidence type="ECO:0000259" key="3">
    <source>
        <dbReference type="Pfam" id="PF26188"/>
    </source>
</evidence>
<feature type="region of interest" description="Disordered" evidence="1">
    <location>
        <begin position="530"/>
        <end position="560"/>
    </location>
</feature>
<keyword evidence="2 4" id="KW-0812">Transmembrane</keyword>
<dbReference type="Pfam" id="PF26188">
    <property type="entry name" value="RESC6"/>
    <property type="match status" value="1"/>
</dbReference>